<dbReference type="InterPro" id="IPR029052">
    <property type="entry name" value="Metallo-depent_PP-like"/>
</dbReference>
<evidence type="ECO:0000313" key="2">
    <source>
        <dbReference type="EMBL" id="DAE00103.1"/>
    </source>
</evidence>
<proteinExistence type="predicted"/>
<feature type="coiled-coil region" evidence="1">
    <location>
        <begin position="75"/>
        <end position="116"/>
    </location>
</feature>
<dbReference type="SUPFAM" id="SSF56300">
    <property type="entry name" value="Metallo-dependent phosphatases"/>
    <property type="match status" value="1"/>
</dbReference>
<accession>A0A8S5NZ48</accession>
<dbReference type="EMBL" id="BK015299">
    <property type="protein sequence ID" value="DAE00103.1"/>
    <property type="molecule type" value="Genomic_DNA"/>
</dbReference>
<organism evidence="2">
    <name type="scientific">Siphoviridae sp. ctTBR23</name>
    <dbReference type="NCBI Taxonomy" id="2825515"/>
    <lineage>
        <taxon>Viruses</taxon>
        <taxon>Duplodnaviria</taxon>
        <taxon>Heunggongvirae</taxon>
        <taxon>Uroviricota</taxon>
        <taxon>Caudoviricetes</taxon>
    </lineage>
</organism>
<name>A0A8S5NZ48_9CAUD</name>
<sequence length="389" mass="45145">MDKKPNESWVSYIKRITRHLECGEIGYKEWGDYILGSDNTYSSENLRKAYYVINKLLPKFDGTKDITEKDIVNQIQLEKDELYKAKVQYQDARREYNKYQRAEARFENLKDLLEENMQCFEYIDKYEFGEYQQPTVDSKHAILCLSDWHCGSLCDSQWNYYSVDEMIRRAENLNNKVKRYILDLRISKLAIEINGDMIEGLINLGGKVESEEFASEQIVTVSKTLIRFINSLKPYLQEIMVVTTLGNHGRLTANKKDQAAERENFEMLIPEMLRMGLDKNIPVITSHGRDILKYEFCGKTICVAHGHHDRPSSVIENFVKLYKVVPSEIHLGHYHAMADKNESGIYISMNGTLKGADEYAIGQCREVTLPSQNLIVYGQDRMNIEIQVN</sequence>
<reference evidence="2" key="1">
    <citation type="journal article" date="2021" name="Proc. Natl. Acad. Sci. U.S.A.">
        <title>A Catalog of Tens of Thousands of Viruses from Human Metagenomes Reveals Hidden Associations with Chronic Diseases.</title>
        <authorList>
            <person name="Tisza M.J."/>
            <person name="Buck C.B."/>
        </authorList>
    </citation>
    <scope>NUCLEOTIDE SEQUENCE</scope>
    <source>
        <strain evidence="2">CtTBR23</strain>
    </source>
</reference>
<keyword evidence="1" id="KW-0175">Coiled coil</keyword>
<evidence type="ECO:0000256" key="1">
    <source>
        <dbReference type="SAM" id="Coils"/>
    </source>
</evidence>
<protein>
    <submittedName>
        <fullName evidence="2">DNA polymerase II small subunit</fullName>
    </submittedName>
</protein>